<sequence>MMERGFDDLSPTSSQMSNEDVFNVDEEMGYSELTRDYGLGSVGSRTADSEDGGVLSNEMVDLVLDYVSYKMGEASNVTGVERVDTTIQNCRNSGFKKSAILDYLVNSGYLDLGEGGDSGDSIEDSLGYIQSMLHQKNKYIPEGVEELILAISSAAKLFVLELMAKVNKQLNNSQSGKKVITTKQIYDAFISQKKLIPEL</sequence>
<proteinExistence type="predicted"/>
<accession>A0A9D5HXQ0</accession>
<evidence type="ECO:0000313" key="1">
    <source>
        <dbReference type="EMBL" id="KAJ1609088.1"/>
    </source>
</evidence>
<dbReference type="OrthoDB" id="342095at2759"/>
<protein>
    <submittedName>
        <fullName evidence="1">Uncharacterized protein</fullName>
    </submittedName>
</protein>
<dbReference type="Proteomes" id="UP001067231">
    <property type="component" value="Unassembled WGS sequence"/>
</dbReference>
<gene>
    <name evidence="1" type="ORF">OJ253_1701</name>
</gene>
<reference evidence="1" key="1">
    <citation type="submission" date="2022-10" db="EMBL/GenBank/DDBJ databases">
        <title>Adaptive evolution leads to modifications in subtelomeric GC content in a zoonotic Cryptosporidium species.</title>
        <authorList>
            <person name="Li J."/>
            <person name="Feng Y."/>
            <person name="Xiao L."/>
        </authorList>
    </citation>
    <scope>NUCLEOTIDE SEQUENCE</scope>
    <source>
        <strain evidence="1">33844</strain>
    </source>
</reference>
<dbReference type="AlphaFoldDB" id="A0A9D5HXQ0"/>
<organism evidence="1">
    <name type="scientific">Cryptosporidium canis</name>
    <dbReference type="NCBI Taxonomy" id="195482"/>
    <lineage>
        <taxon>Eukaryota</taxon>
        <taxon>Sar</taxon>
        <taxon>Alveolata</taxon>
        <taxon>Apicomplexa</taxon>
        <taxon>Conoidasida</taxon>
        <taxon>Coccidia</taxon>
        <taxon>Eucoccidiorida</taxon>
        <taxon>Eimeriorina</taxon>
        <taxon>Cryptosporidiidae</taxon>
        <taxon>Cryptosporidium</taxon>
    </lineage>
</organism>
<name>A0A9D5HXQ0_9CRYT</name>
<dbReference type="EMBL" id="JAPCXC010000037">
    <property type="protein sequence ID" value="KAJ1609088.1"/>
    <property type="molecule type" value="Genomic_DNA"/>
</dbReference>
<comment type="caution">
    <text evidence="1">The sequence shown here is derived from an EMBL/GenBank/DDBJ whole genome shotgun (WGS) entry which is preliminary data.</text>
</comment>